<dbReference type="GO" id="GO:0020037">
    <property type="term" value="F:heme binding"/>
    <property type="evidence" value="ECO:0007669"/>
    <property type="project" value="InterPro"/>
</dbReference>
<dbReference type="PROSITE" id="PS51007">
    <property type="entry name" value="CYTC"/>
    <property type="match status" value="3"/>
</dbReference>
<dbReference type="InterPro" id="IPR014353">
    <property type="entry name" value="Membr-bd_ADH_cyt_c"/>
</dbReference>
<evidence type="ECO:0000256" key="10">
    <source>
        <dbReference type="PIRSR" id="PIRSR000018-51"/>
    </source>
</evidence>
<dbReference type="PANTHER" id="PTHR35008">
    <property type="entry name" value="BLL4482 PROTEIN-RELATED"/>
    <property type="match status" value="1"/>
</dbReference>
<dbReference type="STRING" id="322710.Avin_33640"/>
<keyword evidence="2" id="KW-1003">Cell membrane</keyword>
<dbReference type="KEGG" id="avn:Avin_33640"/>
<evidence type="ECO:0000259" key="11">
    <source>
        <dbReference type="PROSITE" id="PS51007"/>
    </source>
</evidence>
<dbReference type="eggNOG" id="COG2010">
    <property type="taxonomic scope" value="Bacteria"/>
</dbReference>
<evidence type="ECO:0000256" key="9">
    <source>
        <dbReference type="PIRSR" id="PIRSR000018-50"/>
    </source>
</evidence>
<dbReference type="GO" id="GO:0009055">
    <property type="term" value="F:electron transfer activity"/>
    <property type="evidence" value="ECO:0007669"/>
    <property type="project" value="InterPro"/>
</dbReference>
<protein>
    <submittedName>
        <fullName evidence="12">Dehydrogenase cytochrome c subunit</fullName>
    </submittedName>
</protein>
<dbReference type="GO" id="GO:0016614">
    <property type="term" value="F:oxidoreductase activity, acting on CH-OH group of donors"/>
    <property type="evidence" value="ECO:0007669"/>
    <property type="project" value="InterPro"/>
</dbReference>
<evidence type="ECO:0000256" key="7">
    <source>
        <dbReference type="ARBA" id="ARBA00023004"/>
    </source>
</evidence>
<feature type="binding site" description="axial binding residue" evidence="10">
    <location>
        <position position="68"/>
    </location>
    <ligand>
        <name>heme c</name>
        <dbReference type="ChEBI" id="CHEBI:61717"/>
        <label>1</label>
    </ligand>
    <ligandPart>
        <name>Fe</name>
        <dbReference type="ChEBI" id="CHEBI:18248"/>
    </ligandPart>
</feature>
<evidence type="ECO:0000256" key="6">
    <source>
        <dbReference type="ARBA" id="ARBA00022737"/>
    </source>
</evidence>
<dbReference type="GO" id="GO:0005886">
    <property type="term" value="C:plasma membrane"/>
    <property type="evidence" value="ECO:0007669"/>
    <property type="project" value="UniProtKB-SubCell"/>
</dbReference>
<feature type="binding site" description="axial binding residue" evidence="10">
    <location>
        <position position="333"/>
    </location>
    <ligand>
        <name>heme c</name>
        <dbReference type="ChEBI" id="CHEBI:61717"/>
        <label>3</label>
    </ligand>
    <ligandPart>
        <name>Fe</name>
        <dbReference type="ChEBI" id="CHEBI:18248"/>
    </ligandPart>
</feature>
<feature type="binding site" description="covalent" evidence="9">
    <location>
        <position position="67"/>
    </location>
    <ligand>
        <name>heme c</name>
        <dbReference type="ChEBI" id="CHEBI:61717"/>
        <label>1</label>
    </ligand>
</feature>
<evidence type="ECO:0000313" key="12">
    <source>
        <dbReference type="EMBL" id="ACO79514.1"/>
    </source>
</evidence>
<feature type="binding site" description="covalent" evidence="9">
    <location>
        <position position="209"/>
    </location>
    <ligand>
        <name>heme c</name>
        <dbReference type="ChEBI" id="CHEBI:61717"/>
        <label>2</label>
    </ligand>
</feature>
<dbReference type="Proteomes" id="UP000002424">
    <property type="component" value="Chromosome"/>
</dbReference>
<gene>
    <name evidence="12" type="ordered locus">Avin_33640</name>
</gene>
<feature type="binding site" description="covalent" evidence="9">
    <location>
        <position position="332"/>
    </location>
    <ligand>
        <name>heme c</name>
        <dbReference type="ChEBI" id="CHEBI:61717"/>
        <label>3</label>
    </ligand>
</feature>
<feature type="binding site" description="covalent" evidence="9">
    <location>
        <position position="212"/>
    </location>
    <ligand>
        <name>heme c</name>
        <dbReference type="ChEBI" id="CHEBI:61717"/>
        <label>2</label>
    </ligand>
</feature>
<evidence type="ECO:0000256" key="1">
    <source>
        <dbReference type="ARBA" id="ARBA00004236"/>
    </source>
</evidence>
<comment type="cofactor">
    <cofactor evidence="9">
        <name>heme c</name>
        <dbReference type="ChEBI" id="CHEBI:61717"/>
    </cofactor>
    <text evidence="9">Binds 3 heme c groups covalently per subunit.</text>
</comment>
<comment type="subcellular location">
    <subcellularLocation>
        <location evidence="1">Cell membrane</location>
    </subcellularLocation>
</comment>
<keyword evidence="4 10" id="KW-0479">Metal-binding</keyword>
<dbReference type="Pfam" id="PF13442">
    <property type="entry name" value="Cytochrome_CBB3"/>
    <property type="match status" value="1"/>
</dbReference>
<dbReference type="OrthoDB" id="9811281at2"/>
<keyword evidence="5" id="KW-0732">Signal</keyword>
<dbReference type="AlphaFoldDB" id="C1DPU3"/>
<dbReference type="GeneID" id="88186387"/>
<keyword evidence="6" id="KW-0677">Repeat</keyword>
<evidence type="ECO:0000313" key="13">
    <source>
        <dbReference type="Proteomes" id="UP000002424"/>
    </source>
</evidence>
<dbReference type="RefSeq" id="WP_012701894.1">
    <property type="nucleotide sequence ID" value="NC_012560.1"/>
</dbReference>
<proteinExistence type="predicted"/>
<dbReference type="EnsemblBacteria" id="ACO79514">
    <property type="protein sequence ID" value="ACO79514"/>
    <property type="gene ID" value="Avin_33640"/>
</dbReference>
<dbReference type="EMBL" id="CP001157">
    <property type="protein sequence ID" value="ACO79514.1"/>
    <property type="molecule type" value="Genomic_DNA"/>
</dbReference>
<sequence>MTNWKHIAGGVVALAVLGAGGWAYAKLNTARSAVADDRVALADVKNPEPAAIARGEYVMRTGDCVACHTAGKGPFAGGHEIATPFGTLLSSNITPDRRTGIGAMTEREFFDAMRHGQGSKGFLYPAMPYTAYAKLTDQDMHDLWAYMATVEPVENPVNENGGMRFPFNVRLAMAGWNLLFFDNSGFEETAGQSPQWQRGKYLVDGGTHCSVCHSPRNLLGAEVASRYLQGGNLGFWYAPDLTGNPHAGQGKTPAESLVEYLKTGGKTSLASGPMAEAVEHSFQYLTDADLRAIAVYLKTLPASGVTRPAPLPAESPAMQRGALRYEVNCSACHGVAGEGMGNVAPAFAGNPALQSDDATNPIHLMLVGGRAAATHDKPTGAGMPSFAWKMDDRQIAETLDYIRNTWGNAARPVDPAEVARLRERLGAGKNLPAN</sequence>
<dbReference type="PANTHER" id="PTHR35008:SF8">
    <property type="entry name" value="ALCOHOL DEHYDROGENASE CYTOCHROME C SUBUNIT"/>
    <property type="match status" value="1"/>
</dbReference>
<dbReference type="GO" id="GO:0005506">
    <property type="term" value="F:iron ion binding"/>
    <property type="evidence" value="ECO:0007669"/>
    <property type="project" value="InterPro"/>
</dbReference>
<dbReference type="PIRSF" id="PIRSF000018">
    <property type="entry name" value="Mb_ADH_cyt_c"/>
    <property type="match status" value="1"/>
</dbReference>
<organism evidence="12 13">
    <name type="scientific">Azotobacter vinelandii (strain DJ / ATCC BAA-1303)</name>
    <dbReference type="NCBI Taxonomy" id="322710"/>
    <lineage>
        <taxon>Bacteria</taxon>
        <taxon>Pseudomonadati</taxon>
        <taxon>Pseudomonadota</taxon>
        <taxon>Gammaproteobacteria</taxon>
        <taxon>Pseudomonadales</taxon>
        <taxon>Pseudomonadaceae</taxon>
        <taxon>Azotobacter</taxon>
    </lineage>
</organism>
<evidence type="ECO:0000256" key="4">
    <source>
        <dbReference type="ARBA" id="ARBA00022723"/>
    </source>
</evidence>
<dbReference type="Pfam" id="PF00034">
    <property type="entry name" value="Cytochrom_C"/>
    <property type="match status" value="2"/>
</dbReference>
<keyword evidence="3 9" id="KW-0349">Heme</keyword>
<feature type="binding site" description="covalent" evidence="9">
    <location>
        <position position="329"/>
    </location>
    <ligand>
        <name>heme c</name>
        <dbReference type="ChEBI" id="CHEBI:61717"/>
        <label>3</label>
    </ligand>
</feature>
<feature type="binding site" description="axial binding residue" evidence="10">
    <location>
        <position position="213"/>
    </location>
    <ligand>
        <name>heme c</name>
        <dbReference type="ChEBI" id="CHEBI:61717"/>
        <label>2</label>
    </ligand>
    <ligandPart>
        <name>Fe</name>
        <dbReference type="ChEBI" id="CHEBI:18248"/>
    </ligandPart>
</feature>
<dbReference type="SUPFAM" id="SSF46626">
    <property type="entry name" value="Cytochrome c"/>
    <property type="match status" value="3"/>
</dbReference>
<dbReference type="Gene3D" id="1.10.760.10">
    <property type="entry name" value="Cytochrome c-like domain"/>
    <property type="match status" value="3"/>
</dbReference>
<evidence type="ECO:0000256" key="8">
    <source>
        <dbReference type="ARBA" id="ARBA00023136"/>
    </source>
</evidence>
<feature type="domain" description="Cytochrome c" evidence="11">
    <location>
        <begin position="316"/>
        <end position="406"/>
    </location>
</feature>
<keyword evidence="8" id="KW-0472">Membrane</keyword>
<feature type="binding site" description="covalent" evidence="9">
    <location>
        <position position="64"/>
    </location>
    <ligand>
        <name>heme c</name>
        <dbReference type="ChEBI" id="CHEBI:61717"/>
        <label>1</label>
    </ligand>
</feature>
<keyword evidence="13" id="KW-1185">Reference proteome</keyword>
<dbReference type="InterPro" id="IPR051459">
    <property type="entry name" value="Cytochrome_c-type_DH"/>
</dbReference>
<name>C1DPU3_AZOVD</name>
<feature type="domain" description="Cytochrome c" evidence="11">
    <location>
        <begin position="194"/>
        <end position="301"/>
    </location>
</feature>
<dbReference type="InterPro" id="IPR009056">
    <property type="entry name" value="Cyt_c-like_dom"/>
</dbReference>
<reference evidence="12 13" key="1">
    <citation type="journal article" date="2009" name="J. Bacteriol.">
        <title>Genome sequence of Azotobacter vinelandii, an obligate aerobe specialized to support diverse anaerobic metabolic processes.</title>
        <authorList>
            <person name="Setubal J.C."/>
            <person name="dos Santos P."/>
            <person name="Goldman B.S."/>
            <person name="Ertesvag H."/>
            <person name="Espin G."/>
            <person name="Rubio L.M."/>
            <person name="Valla S."/>
            <person name="Almeida N.F."/>
            <person name="Balasubramanian D."/>
            <person name="Cromes L."/>
            <person name="Curatti L."/>
            <person name="Du Z."/>
            <person name="Godsy E."/>
            <person name="Goodner B."/>
            <person name="Hellner-Burris K."/>
            <person name="Hernandez J.A."/>
            <person name="Houmiel K."/>
            <person name="Imperial J."/>
            <person name="Kennedy C."/>
            <person name="Larson T.J."/>
            <person name="Latreille P."/>
            <person name="Ligon L.S."/>
            <person name="Lu J."/>
            <person name="Maerk M."/>
            <person name="Miller N.M."/>
            <person name="Norton S."/>
            <person name="O'Carroll I.P."/>
            <person name="Paulsen I."/>
            <person name="Raulfs E.C."/>
            <person name="Roemer R."/>
            <person name="Rosser J."/>
            <person name="Segura D."/>
            <person name="Slater S."/>
            <person name="Stricklin S.L."/>
            <person name="Studholme D.J."/>
            <person name="Sun J."/>
            <person name="Viana C.J."/>
            <person name="Wallin E."/>
            <person name="Wang B."/>
            <person name="Wheeler C."/>
            <person name="Zhu H."/>
            <person name="Dean D.R."/>
            <person name="Dixon R."/>
            <person name="Wood D."/>
        </authorList>
    </citation>
    <scope>NUCLEOTIDE SEQUENCE [LARGE SCALE GENOMIC DNA]</scope>
    <source>
        <strain evidence="13">DJ / ATCC BAA-1303</strain>
    </source>
</reference>
<feature type="domain" description="Cytochrome c" evidence="11">
    <location>
        <begin position="50"/>
        <end position="151"/>
    </location>
</feature>
<evidence type="ECO:0000256" key="2">
    <source>
        <dbReference type="ARBA" id="ARBA00022475"/>
    </source>
</evidence>
<evidence type="ECO:0000256" key="5">
    <source>
        <dbReference type="ARBA" id="ARBA00022729"/>
    </source>
</evidence>
<dbReference type="InterPro" id="IPR036909">
    <property type="entry name" value="Cyt_c-like_dom_sf"/>
</dbReference>
<accession>C1DPU3</accession>
<evidence type="ECO:0000256" key="3">
    <source>
        <dbReference type="ARBA" id="ARBA00022617"/>
    </source>
</evidence>
<keyword evidence="7 10" id="KW-0408">Iron</keyword>
<dbReference type="HOGENOM" id="CLU_028594_0_1_6"/>